<keyword evidence="3" id="KW-1185">Reference proteome</keyword>
<organism evidence="2 3">
    <name type="scientific">Actinomycetospora chibensis</name>
    <dbReference type="NCBI Taxonomy" id="663606"/>
    <lineage>
        <taxon>Bacteria</taxon>
        <taxon>Bacillati</taxon>
        <taxon>Actinomycetota</taxon>
        <taxon>Actinomycetes</taxon>
        <taxon>Pseudonocardiales</taxon>
        <taxon>Pseudonocardiaceae</taxon>
        <taxon>Actinomycetospora</taxon>
    </lineage>
</organism>
<proteinExistence type="predicted"/>
<accession>A0ABV9RH78</accession>
<dbReference type="Proteomes" id="UP001595909">
    <property type="component" value="Unassembled WGS sequence"/>
</dbReference>
<dbReference type="EMBL" id="JBHSIM010000020">
    <property type="protein sequence ID" value="MFC4832934.1"/>
    <property type="molecule type" value="Genomic_DNA"/>
</dbReference>
<protein>
    <submittedName>
        <fullName evidence="2">Uncharacterized protein</fullName>
    </submittedName>
</protein>
<reference evidence="3" key="1">
    <citation type="journal article" date="2019" name="Int. J. Syst. Evol. Microbiol.">
        <title>The Global Catalogue of Microorganisms (GCM) 10K type strain sequencing project: providing services to taxonomists for standard genome sequencing and annotation.</title>
        <authorList>
            <consortium name="The Broad Institute Genomics Platform"/>
            <consortium name="The Broad Institute Genome Sequencing Center for Infectious Disease"/>
            <person name="Wu L."/>
            <person name="Ma J."/>
        </authorList>
    </citation>
    <scope>NUCLEOTIDE SEQUENCE [LARGE SCALE GENOMIC DNA]</scope>
    <source>
        <strain evidence="3">CCUG 50347</strain>
    </source>
</reference>
<evidence type="ECO:0000256" key="1">
    <source>
        <dbReference type="SAM" id="MobiDB-lite"/>
    </source>
</evidence>
<evidence type="ECO:0000313" key="2">
    <source>
        <dbReference type="EMBL" id="MFC4832934.1"/>
    </source>
</evidence>
<dbReference type="RefSeq" id="WP_274188168.1">
    <property type="nucleotide sequence ID" value="NZ_BAABHN010000020.1"/>
</dbReference>
<feature type="compositionally biased region" description="Basic residues" evidence="1">
    <location>
        <begin position="1"/>
        <end position="10"/>
    </location>
</feature>
<name>A0ABV9RH78_9PSEU</name>
<gene>
    <name evidence="2" type="ORF">ACFPEL_10985</name>
</gene>
<feature type="region of interest" description="Disordered" evidence="1">
    <location>
        <begin position="1"/>
        <end position="40"/>
    </location>
</feature>
<sequence>MGKGAKKGRHRTECPTCGSARPGRDAAPAQDAPVPKEKGPKVPLHLAAYAHAAPLTGAKKIKKQCCRSSPRCKGCPVLLMRAARLQESGVTGKDLKKALKKARAA</sequence>
<comment type="caution">
    <text evidence="2">The sequence shown here is derived from an EMBL/GenBank/DDBJ whole genome shotgun (WGS) entry which is preliminary data.</text>
</comment>
<evidence type="ECO:0000313" key="3">
    <source>
        <dbReference type="Proteomes" id="UP001595909"/>
    </source>
</evidence>